<protein>
    <recommendedName>
        <fullName evidence="4">Primosomal protein</fullName>
    </recommendedName>
</protein>
<evidence type="ECO:0000256" key="1">
    <source>
        <dbReference type="SAM" id="MobiDB-lite"/>
    </source>
</evidence>
<name>A0A5S5D1B2_9ACTN</name>
<evidence type="ECO:0008006" key="4">
    <source>
        <dbReference type="Google" id="ProtNLM"/>
    </source>
</evidence>
<proteinExistence type="predicted"/>
<feature type="compositionally biased region" description="Acidic residues" evidence="1">
    <location>
        <begin position="210"/>
        <end position="223"/>
    </location>
</feature>
<dbReference type="Proteomes" id="UP000322499">
    <property type="component" value="Unassembled WGS sequence"/>
</dbReference>
<accession>A0A5S5D1B2</accession>
<evidence type="ECO:0000313" key="2">
    <source>
        <dbReference type="EMBL" id="TYP89810.1"/>
    </source>
</evidence>
<dbReference type="RefSeq" id="WP_166531872.1">
    <property type="nucleotide sequence ID" value="NZ_VNHW01000002.1"/>
</dbReference>
<sequence>MARPSIVPIALTLDDRTGYTLWAPPWEEDGEEWQAFLGTTEGDTATVHLFPTPAKLAAFCRTSTDHDLSDHPVWPVVAGLGADELTPDDDHRYDLDGVYDIAAEDPDRWAVEELAATVDIVSRLAECLDTSDEDDDDEFEAVAELAGKPEIGSLGLGPEAFVGRSGEDAWIGVGTVLDDLWEDVVEELNEHFDWTGAGSATLAEYPSTSESDDDPAALDDDRADEAPAPVAGGATAASATSAGVRTIGRSGRVTASPADVAAAAEFWEAVGILPVEIVVPEGAGVTLRCYVEDVARFLGRDGEVFVFDTPAALSRFCSGSEPHDLTEIASWPEVADTDTPPLPAEQDRYDLTEVSEVLGEVADGAAGLVPHRALLQPVEGVRDLAEYAGLRRAEELLAPTAPLGRTVARADHEPDAALPAAEAAQLRPAWDEVVSQVSGALVFRD</sequence>
<gene>
    <name evidence="2" type="ORF">BD833_102287</name>
</gene>
<dbReference type="AlphaFoldDB" id="A0A5S5D1B2"/>
<dbReference type="EMBL" id="VNHW01000002">
    <property type="protein sequence ID" value="TYP89810.1"/>
    <property type="molecule type" value="Genomic_DNA"/>
</dbReference>
<organism evidence="2 3">
    <name type="scientific">Blastococcus xanthinilyticus</name>
    <dbReference type="NCBI Taxonomy" id="1564164"/>
    <lineage>
        <taxon>Bacteria</taxon>
        <taxon>Bacillati</taxon>
        <taxon>Actinomycetota</taxon>
        <taxon>Actinomycetes</taxon>
        <taxon>Geodermatophilales</taxon>
        <taxon>Geodermatophilaceae</taxon>
        <taxon>Blastococcus</taxon>
    </lineage>
</organism>
<keyword evidence="3" id="KW-1185">Reference proteome</keyword>
<reference evidence="2 3" key="1">
    <citation type="submission" date="2019-07" db="EMBL/GenBank/DDBJ databases">
        <title>Genomic Encyclopedia of Archaeal and Bacterial Type Strains, Phase II (KMG-II): from individual species to whole genera.</title>
        <authorList>
            <person name="Goeker M."/>
        </authorList>
    </citation>
    <scope>NUCLEOTIDE SEQUENCE [LARGE SCALE GENOMIC DNA]</scope>
    <source>
        <strain evidence="2 3">DSM 46842</strain>
    </source>
</reference>
<evidence type="ECO:0000313" key="3">
    <source>
        <dbReference type="Proteomes" id="UP000322499"/>
    </source>
</evidence>
<comment type="caution">
    <text evidence="2">The sequence shown here is derived from an EMBL/GenBank/DDBJ whole genome shotgun (WGS) entry which is preliminary data.</text>
</comment>
<feature type="region of interest" description="Disordered" evidence="1">
    <location>
        <begin position="203"/>
        <end position="237"/>
    </location>
</feature>
<feature type="compositionally biased region" description="Low complexity" evidence="1">
    <location>
        <begin position="226"/>
        <end position="237"/>
    </location>
</feature>